<proteinExistence type="predicted"/>
<evidence type="ECO:0000313" key="2">
    <source>
        <dbReference type="EMBL" id="QES89147.1"/>
    </source>
</evidence>
<keyword evidence="3" id="KW-1185">Reference proteome</keyword>
<feature type="chain" id="PRO_5024339949" evidence="1">
    <location>
        <begin position="21"/>
        <end position="371"/>
    </location>
</feature>
<feature type="signal peptide" evidence="1">
    <location>
        <begin position="1"/>
        <end position="20"/>
    </location>
</feature>
<dbReference type="RefSeq" id="WP_131330093.1">
    <property type="nucleotide sequence ID" value="NZ_CP044016.1"/>
</dbReference>
<sequence length="371" mass="41178">MKYYIVYSVIAVLFATSSNAQTTYSKTFYVTGSNESQYIKFAITTNTVNIKDIGNYNYQKINFEINCTLTITAVNFPSTTSIYGNITFGGSSSATDVTTYFPASGDISTTTSPYTYTTSITTTSNSTISAYYDNLSDKSMVNNTSILPLAAFSLAKITFNVSNYNDANGPKGAYSFDNYNTDSSNYLISTSNYSLPITLTDFTATSITNAIQLNWSTSSEINNKYYALQRSENAIEYDSIGVVNGSGTTNSINNYSYIDYNYSPTINYYRLKQVDYDGNYSLSKVISINMTSNSNNDISIYPNPGNGQINIKGSYDNIKMIQLYNISGQLMDKIIPSSNQFQLRNGLSSGFYIIKIILKNNNPISLKYMLR</sequence>
<evidence type="ECO:0000313" key="3">
    <source>
        <dbReference type="Proteomes" id="UP000292424"/>
    </source>
</evidence>
<name>A0A5P2G1U6_9BACT</name>
<evidence type="ECO:0000256" key="1">
    <source>
        <dbReference type="SAM" id="SignalP"/>
    </source>
</evidence>
<reference evidence="2 3" key="1">
    <citation type="submission" date="2019-09" db="EMBL/GenBank/DDBJ databases">
        <title>Complete genome sequence of Arachidicoccus sp. B3-10 isolated from apple orchard soil.</title>
        <authorList>
            <person name="Kim H.S."/>
            <person name="Han K.-I."/>
            <person name="Suh M.K."/>
            <person name="Lee K.C."/>
            <person name="Eom M.K."/>
            <person name="Kim J.-S."/>
            <person name="Kang S.W."/>
            <person name="Sin Y."/>
            <person name="Lee J.-S."/>
        </authorList>
    </citation>
    <scope>NUCLEOTIDE SEQUENCE [LARGE SCALE GENOMIC DNA]</scope>
    <source>
        <strain evidence="2 3">B3-10</strain>
    </source>
</reference>
<dbReference type="AlphaFoldDB" id="A0A5P2G1U6"/>
<dbReference type="Proteomes" id="UP000292424">
    <property type="component" value="Chromosome"/>
</dbReference>
<dbReference type="KEGG" id="arac:E0W69_010905"/>
<dbReference type="OrthoDB" id="9805017at2"/>
<protein>
    <submittedName>
        <fullName evidence="2">T9SS type A sorting domain-containing protein</fullName>
    </submittedName>
</protein>
<dbReference type="InterPro" id="IPR026444">
    <property type="entry name" value="Secre_tail"/>
</dbReference>
<accession>A0A5P2G1U6</accession>
<keyword evidence="1" id="KW-0732">Signal</keyword>
<gene>
    <name evidence="2" type="ORF">E0W69_010905</name>
</gene>
<dbReference type="EMBL" id="CP044016">
    <property type="protein sequence ID" value="QES89147.1"/>
    <property type="molecule type" value="Genomic_DNA"/>
</dbReference>
<dbReference type="NCBIfam" id="TIGR04183">
    <property type="entry name" value="Por_Secre_tail"/>
    <property type="match status" value="1"/>
</dbReference>
<organism evidence="2 3">
    <name type="scientific">Rhizosphaericola mali</name>
    <dbReference type="NCBI Taxonomy" id="2545455"/>
    <lineage>
        <taxon>Bacteria</taxon>
        <taxon>Pseudomonadati</taxon>
        <taxon>Bacteroidota</taxon>
        <taxon>Chitinophagia</taxon>
        <taxon>Chitinophagales</taxon>
        <taxon>Chitinophagaceae</taxon>
        <taxon>Rhizosphaericola</taxon>
    </lineage>
</organism>